<name>A0A811XYG0_NYCPR</name>
<gene>
    <name evidence="2" type="ORF">NYPRO_LOCUS3184</name>
</gene>
<keyword evidence="1" id="KW-0472">Membrane</keyword>
<comment type="caution">
    <text evidence="2">The sequence shown here is derived from an EMBL/GenBank/DDBJ whole genome shotgun (WGS) entry which is preliminary data.</text>
</comment>
<proteinExistence type="predicted"/>
<protein>
    <submittedName>
        <fullName evidence="2">(raccoon dog) hypothetical protein</fullName>
    </submittedName>
</protein>
<dbReference type="Proteomes" id="UP000645828">
    <property type="component" value="Unassembled WGS sequence"/>
</dbReference>
<accession>A0A811XYG0</accession>
<dbReference type="AlphaFoldDB" id="A0A811XYG0"/>
<evidence type="ECO:0000313" key="2">
    <source>
        <dbReference type="EMBL" id="CAD7670389.1"/>
    </source>
</evidence>
<keyword evidence="1" id="KW-1133">Transmembrane helix</keyword>
<organism evidence="2 3">
    <name type="scientific">Nyctereutes procyonoides</name>
    <name type="common">Raccoon dog</name>
    <name type="synonym">Canis procyonoides</name>
    <dbReference type="NCBI Taxonomy" id="34880"/>
    <lineage>
        <taxon>Eukaryota</taxon>
        <taxon>Metazoa</taxon>
        <taxon>Chordata</taxon>
        <taxon>Craniata</taxon>
        <taxon>Vertebrata</taxon>
        <taxon>Euteleostomi</taxon>
        <taxon>Mammalia</taxon>
        <taxon>Eutheria</taxon>
        <taxon>Laurasiatheria</taxon>
        <taxon>Carnivora</taxon>
        <taxon>Caniformia</taxon>
        <taxon>Canidae</taxon>
        <taxon>Nyctereutes</taxon>
    </lineage>
</organism>
<evidence type="ECO:0000313" key="3">
    <source>
        <dbReference type="Proteomes" id="UP000645828"/>
    </source>
</evidence>
<reference evidence="2" key="1">
    <citation type="submission" date="2020-12" db="EMBL/GenBank/DDBJ databases">
        <authorList>
            <consortium name="Molecular Ecology Group"/>
        </authorList>
    </citation>
    <scope>NUCLEOTIDE SEQUENCE</scope>
    <source>
        <strain evidence="2">TBG_1078</strain>
    </source>
</reference>
<evidence type="ECO:0000256" key="1">
    <source>
        <dbReference type="SAM" id="Phobius"/>
    </source>
</evidence>
<keyword evidence="1" id="KW-0812">Transmembrane</keyword>
<keyword evidence="3" id="KW-1185">Reference proteome</keyword>
<feature type="transmembrane region" description="Helical" evidence="1">
    <location>
        <begin position="24"/>
        <end position="44"/>
    </location>
</feature>
<sequence length="47" mass="5315">MVEDYCSSPGAPFLTAPYSFLRELHGWVVGCFCFLFLLFFVIGFSSL</sequence>
<dbReference type="EMBL" id="CAJHUB010000657">
    <property type="protein sequence ID" value="CAD7670389.1"/>
    <property type="molecule type" value="Genomic_DNA"/>
</dbReference>